<dbReference type="PANTHER" id="PTHR30346:SF0">
    <property type="entry name" value="HCA OPERON TRANSCRIPTIONAL ACTIVATOR HCAR"/>
    <property type="match status" value="1"/>
</dbReference>
<evidence type="ECO:0000256" key="4">
    <source>
        <dbReference type="ARBA" id="ARBA00023163"/>
    </source>
</evidence>
<dbReference type="Pfam" id="PF03466">
    <property type="entry name" value="LysR_substrate"/>
    <property type="match status" value="1"/>
</dbReference>
<protein>
    <submittedName>
        <fullName evidence="6">LysR family transcriptional regulator</fullName>
    </submittedName>
</protein>
<dbReference type="GO" id="GO:0003677">
    <property type="term" value="F:DNA binding"/>
    <property type="evidence" value="ECO:0007669"/>
    <property type="project" value="UniProtKB-KW"/>
</dbReference>
<gene>
    <name evidence="6" type="ORF">EW640_10280</name>
</gene>
<dbReference type="Gene3D" id="3.40.190.10">
    <property type="entry name" value="Periplasmic binding protein-like II"/>
    <property type="match status" value="2"/>
</dbReference>
<keyword evidence="3" id="KW-0238">DNA-binding</keyword>
<dbReference type="RefSeq" id="WP_165884019.1">
    <property type="nucleotide sequence ID" value="NZ_CP035810.1"/>
</dbReference>
<dbReference type="Gene3D" id="1.10.10.10">
    <property type="entry name" value="Winged helix-like DNA-binding domain superfamily/Winged helix DNA-binding domain"/>
    <property type="match status" value="1"/>
</dbReference>
<reference evidence="6 7" key="1">
    <citation type="submission" date="2019-02" db="EMBL/GenBank/DDBJ databases">
        <title>Complete Genome Sequence and Methylome Analysis of Brevibacterium luteolum NEB1784.</title>
        <authorList>
            <person name="Fomenkov A."/>
            <person name="Roberts R.J."/>
        </authorList>
    </citation>
    <scope>NUCLEOTIDE SEQUENCE [LARGE SCALE GENOMIC DNA]</scope>
    <source>
        <strain evidence="6 7">NEB1784</strain>
    </source>
</reference>
<dbReference type="EMBL" id="CP035810">
    <property type="protein sequence ID" value="QIN29622.1"/>
    <property type="molecule type" value="Genomic_DNA"/>
</dbReference>
<dbReference type="PANTHER" id="PTHR30346">
    <property type="entry name" value="TRANSCRIPTIONAL DUAL REGULATOR HCAR-RELATED"/>
    <property type="match status" value="1"/>
</dbReference>
<sequence>MVDVTLKRLEYFAVVAEELNVTNAARRLHISQPALSLQLRLLERALGAPLITRHARGVSLTPAGRELSGEASSLLRRSRQLVRRVARAGDEEVGTLALGVGPVSGSRLLPLILQQFRSAYPTIDVSVFEGDSPTLYAALEAKSVDLALTRLRHGTARDDEGSPFRIQGLLDEQLIVAMPDSHPVAEAEEIALSDLAQSTLVMFSRERGARYFDAVVTACRDRGGFDPCDIIECDSIGGQLALIGGGYGCGFVTDLSALESVPGVCFKRCVDLDVPAPTVLVSDCGNDNPAIEMFGCTAHEVSATFRAEYGSQMPGMAALEKSAARRDD</sequence>
<dbReference type="FunFam" id="1.10.10.10:FF:000001">
    <property type="entry name" value="LysR family transcriptional regulator"/>
    <property type="match status" value="1"/>
</dbReference>
<accession>A0A6G8KXV3</accession>
<dbReference type="InterPro" id="IPR000847">
    <property type="entry name" value="LysR_HTH_N"/>
</dbReference>
<dbReference type="PRINTS" id="PR00039">
    <property type="entry name" value="HTHLYSR"/>
</dbReference>
<feature type="domain" description="HTH lysR-type" evidence="5">
    <location>
        <begin position="4"/>
        <end position="61"/>
    </location>
</feature>
<keyword evidence="4" id="KW-0804">Transcription</keyword>
<dbReference type="Proteomes" id="UP000501518">
    <property type="component" value="Chromosome"/>
</dbReference>
<dbReference type="AlphaFoldDB" id="A0A6G8KXV3"/>
<organism evidence="6 7">
    <name type="scientific">Brevibacterium luteolum</name>
    <dbReference type="NCBI Taxonomy" id="199591"/>
    <lineage>
        <taxon>Bacteria</taxon>
        <taxon>Bacillati</taxon>
        <taxon>Actinomycetota</taxon>
        <taxon>Actinomycetes</taxon>
        <taxon>Micrococcales</taxon>
        <taxon>Brevibacteriaceae</taxon>
        <taxon>Brevibacterium</taxon>
    </lineage>
</organism>
<comment type="similarity">
    <text evidence="1">Belongs to the LysR transcriptional regulatory family.</text>
</comment>
<evidence type="ECO:0000256" key="3">
    <source>
        <dbReference type="ARBA" id="ARBA00023125"/>
    </source>
</evidence>
<dbReference type="CDD" id="cd08414">
    <property type="entry name" value="PBP2_LTTR_aromatics_like"/>
    <property type="match status" value="1"/>
</dbReference>
<name>A0A6G8KXV3_9MICO</name>
<dbReference type="InterPro" id="IPR036390">
    <property type="entry name" value="WH_DNA-bd_sf"/>
</dbReference>
<evidence type="ECO:0000259" key="5">
    <source>
        <dbReference type="PROSITE" id="PS50931"/>
    </source>
</evidence>
<dbReference type="GO" id="GO:0032993">
    <property type="term" value="C:protein-DNA complex"/>
    <property type="evidence" value="ECO:0007669"/>
    <property type="project" value="TreeGrafter"/>
</dbReference>
<dbReference type="SUPFAM" id="SSF53850">
    <property type="entry name" value="Periplasmic binding protein-like II"/>
    <property type="match status" value="1"/>
</dbReference>
<evidence type="ECO:0000313" key="6">
    <source>
        <dbReference type="EMBL" id="QIN29622.1"/>
    </source>
</evidence>
<dbReference type="GO" id="GO:0003700">
    <property type="term" value="F:DNA-binding transcription factor activity"/>
    <property type="evidence" value="ECO:0007669"/>
    <property type="project" value="InterPro"/>
</dbReference>
<keyword evidence="2" id="KW-0805">Transcription regulation</keyword>
<dbReference type="PROSITE" id="PS50931">
    <property type="entry name" value="HTH_LYSR"/>
    <property type="match status" value="1"/>
</dbReference>
<dbReference type="KEGG" id="blut:EW640_10280"/>
<evidence type="ECO:0000313" key="7">
    <source>
        <dbReference type="Proteomes" id="UP000501518"/>
    </source>
</evidence>
<dbReference type="InterPro" id="IPR036388">
    <property type="entry name" value="WH-like_DNA-bd_sf"/>
</dbReference>
<proteinExistence type="inferred from homology"/>
<dbReference type="SUPFAM" id="SSF46785">
    <property type="entry name" value="Winged helix' DNA-binding domain"/>
    <property type="match status" value="1"/>
</dbReference>
<evidence type="ECO:0000256" key="2">
    <source>
        <dbReference type="ARBA" id="ARBA00023015"/>
    </source>
</evidence>
<dbReference type="InterPro" id="IPR005119">
    <property type="entry name" value="LysR_subst-bd"/>
</dbReference>
<evidence type="ECO:0000256" key="1">
    <source>
        <dbReference type="ARBA" id="ARBA00009437"/>
    </source>
</evidence>
<dbReference type="Pfam" id="PF00126">
    <property type="entry name" value="HTH_1"/>
    <property type="match status" value="1"/>
</dbReference>